<keyword evidence="2" id="KW-1185">Reference proteome</keyword>
<dbReference type="AlphaFoldDB" id="A0A6A4EH43"/>
<comment type="caution">
    <text evidence="1">The sequence shown here is derived from an EMBL/GenBank/DDBJ whole genome shotgun (WGS) entry which is preliminary data.</text>
</comment>
<dbReference type="Proteomes" id="UP000434957">
    <property type="component" value="Unassembled WGS sequence"/>
</dbReference>
<evidence type="ECO:0000313" key="2">
    <source>
        <dbReference type="Proteomes" id="UP000434957"/>
    </source>
</evidence>
<dbReference type="EMBL" id="QXFT01001327">
    <property type="protein sequence ID" value="KAE9321827.1"/>
    <property type="molecule type" value="Genomic_DNA"/>
</dbReference>
<gene>
    <name evidence="1" type="ORF">PR003_g17382</name>
</gene>
<name>A0A6A4EH43_9STRA</name>
<accession>A0A6A4EH43</accession>
<sequence>MHGVWAHPRAVVVHRYALHEVVWRRRRDADAADAIGACCARGADMCHLHECMVGLGGGGGRARASRSTQRVWLVNFEQ</sequence>
<proteinExistence type="predicted"/>
<protein>
    <submittedName>
        <fullName evidence="1">Uncharacterized protein</fullName>
    </submittedName>
</protein>
<evidence type="ECO:0000313" key="1">
    <source>
        <dbReference type="EMBL" id="KAE9321827.1"/>
    </source>
</evidence>
<reference evidence="1 2" key="1">
    <citation type="submission" date="2018-08" db="EMBL/GenBank/DDBJ databases">
        <title>Genomic investigation of the strawberry pathogen Phytophthora fragariae indicates pathogenicity is determined by transcriptional variation in three key races.</title>
        <authorList>
            <person name="Adams T.M."/>
            <person name="Armitage A.D."/>
            <person name="Sobczyk M.K."/>
            <person name="Bates H.J."/>
            <person name="Dunwell J.M."/>
            <person name="Nellist C.F."/>
            <person name="Harrison R.J."/>
        </authorList>
    </citation>
    <scope>NUCLEOTIDE SEQUENCE [LARGE SCALE GENOMIC DNA]</scope>
    <source>
        <strain evidence="1 2">SCRP333</strain>
    </source>
</reference>
<organism evidence="1 2">
    <name type="scientific">Phytophthora rubi</name>
    <dbReference type="NCBI Taxonomy" id="129364"/>
    <lineage>
        <taxon>Eukaryota</taxon>
        <taxon>Sar</taxon>
        <taxon>Stramenopiles</taxon>
        <taxon>Oomycota</taxon>
        <taxon>Peronosporomycetes</taxon>
        <taxon>Peronosporales</taxon>
        <taxon>Peronosporaceae</taxon>
        <taxon>Phytophthora</taxon>
    </lineage>
</organism>